<dbReference type="Pfam" id="PF25846">
    <property type="entry name" value="YmzB"/>
    <property type="match status" value="1"/>
</dbReference>
<reference evidence="1 2" key="1">
    <citation type="submission" date="2018-10" db="EMBL/GenBank/DDBJ databases">
        <title>Genome Sequence of Cohnella sp.</title>
        <authorList>
            <person name="Srinivasan S."/>
            <person name="Kim M.K."/>
        </authorList>
    </citation>
    <scope>NUCLEOTIDE SEQUENCE [LARGE SCALE GENOMIC DNA]</scope>
    <source>
        <strain evidence="1 2">18JY8-7</strain>
    </source>
</reference>
<dbReference type="InterPro" id="IPR058926">
    <property type="entry name" value="YmzB-like"/>
</dbReference>
<dbReference type="EMBL" id="CP033433">
    <property type="protein sequence ID" value="AYQ74264.1"/>
    <property type="molecule type" value="Genomic_DNA"/>
</dbReference>
<organism evidence="1 2">
    <name type="scientific">Cohnella candidum</name>
    <dbReference type="NCBI Taxonomy" id="2674991"/>
    <lineage>
        <taxon>Bacteria</taxon>
        <taxon>Bacillati</taxon>
        <taxon>Bacillota</taxon>
        <taxon>Bacilli</taxon>
        <taxon>Bacillales</taxon>
        <taxon>Paenibacillaceae</taxon>
        <taxon>Cohnella</taxon>
    </lineage>
</organism>
<name>A0A3G3K137_9BACL</name>
<dbReference type="KEGG" id="coh:EAV92_17835"/>
<dbReference type="Proteomes" id="UP000269097">
    <property type="component" value="Chromosome"/>
</dbReference>
<evidence type="ECO:0000313" key="2">
    <source>
        <dbReference type="Proteomes" id="UP000269097"/>
    </source>
</evidence>
<proteinExistence type="predicted"/>
<accession>A0A3G3K137</accession>
<gene>
    <name evidence="1" type="ORF">EAV92_17835</name>
</gene>
<evidence type="ECO:0000313" key="1">
    <source>
        <dbReference type="EMBL" id="AYQ74264.1"/>
    </source>
</evidence>
<keyword evidence="2" id="KW-1185">Reference proteome</keyword>
<sequence>MDMSMEPTVRTLMDWLQSQTNHSIMIQKKEDDDLDEVRLQLHEVGYRPDHRSIDGYTEGTALVLHGKGTIVTDLEEAPLPGDSYVIPIAGLTISKASEDGVILRNERAHYALSPDASDRH</sequence>
<dbReference type="RefSeq" id="WP_123042345.1">
    <property type="nucleotide sequence ID" value="NZ_CP033433.1"/>
</dbReference>
<protein>
    <submittedName>
        <fullName evidence="1">Uncharacterized protein</fullName>
    </submittedName>
</protein>
<dbReference type="AlphaFoldDB" id="A0A3G3K137"/>